<name>A0ABQ6GIB3_9BACL</name>
<dbReference type="Pfam" id="PF01841">
    <property type="entry name" value="Transglut_core"/>
    <property type="match status" value="1"/>
</dbReference>
<organism evidence="5 6">
    <name type="scientific">Paenibacillus glycanilyticus</name>
    <dbReference type="NCBI Taxonomy" id="126569"/>
    <lineage>
        <taxon>Bacteria</taxon>
        <taxon>Bacillati</taxon>
        <taxon>Bacillota</taxon>
        <taxon>Bacilli</taxon>
        <taxon>Bacillales</taxon>
        <taxon>Paenibacillaceae</taxon>
        <taxon>Paenibacillus</taxon>
    </lineage>
</organism>
<dbReference type="InterPro" id="IPR002931">
    <property type="entry name" value="Transglutaminase-like"/>
</dbReference>
<evidence type="ECO:0000313" key="5">
    <source>
        <dbReference type="EMBL" id="GLX70689.1"/>
    </source>
</evidence>
<evidence type="ECO:0000256" key="2">
    <source>
        <dbReference type="SAM" id="Phobius"/>
    </source>
</evidence>
<gene>
    <name evidence="5" type="ORF">MU1_50350</name>
</gene>
<protein>
    <recommendedName>
        <fullName evidence="7">Transglutaminase-like domain-containing protein</fullName>
    </recommendedName>
</protein>
<dbReference type="InterPro" id="IPR032179">
    <property type="entry name" value="Cry22Aa_Ig-like"/>
</dbReference>
<keyword evidence="2" id="KW-0812">Transmembrane</keyword>
<keyword evidence="2" id="KW-0472">Membrane</keyword>
<feature type="domain" description="Transglutaminase-like" evidence="3">
    <location>
        <begin position="163"/>
        <end position="259"/>
    </location>
</feature>
<dbReference type="InterPro" id="IPR013783">
    <property type="entry name" value="Ig-like_fold"/>
</dbReference>
<reference evidence="5 6" key="1">
    <citation type="submission" date="2023-03" db="EMBL/GenBank/DDBJ databases">
        <title>Draft genome sequence of the bacteria which degrade cell wall of Tricholomamatutake.</title>
        <authorList>
            <person name="Konishi Y."/>
            <person name="Fukuta Y."/>
            <person name="Shirasaka N."/>
        </authorList>
    </citation>
    <scope>NUCLEOTIDE SEQUENCE [LARGE SCALE GENOMIC DNA]</scope>
    <source>
        <strain evidence="6">mu1</strain>
    </source>
</reference>
<comment type="caution">
    <text evidence="5">The sequence shown here is derived from an EMBL/GenBank/DDBJ whole genome shotgun (WGS) entry which is preliminary data.</text>
</comment>
<keyword evidence="2" id="KW-1133">Transmembrane helix</keyword>
<dbReference type="EMBL" id="BSSQ01000019">
    <property type="protein sequence ID" value="GLX70689.1"/>
    <property type="molecule type" value="Genomic_DNA"/>
</dbReference>
<evidence type="ECO:0000313" key="6">
    <source>
        <dbReference type="Proteomes" id="UP001157114"/>
    </source>
</evidence>
<dbReference type="SUPFAM" id="SSF54001">
    <property type="entry name" value="Cysteine proteinases"/>
    <property type="match status" value="1"/>
</dbReference>
<dbReference type="InterPro" id="IPR038765">
    <property type="entry name" value="Papain-like_cys_pep_sf"/>
</dbReference>
<evidence type="ECO:0008006" key="7">
    <source>
        <dbReference type="Google" id="ProtNLM"/>
    </source>
</evidence>
<dbReference type="Gene3D" id="2.60.40.10">
    <property type="entry name" value="Immunoglobulins"/>
    <property type="match status" value="1"/>
</dbReference>
<sequence>MRTKRTRRTRRIKVIFGFAIALIAGVVIWTSIDRTSADSNPAATSTETPTAVPTAASAATPDTKADTEPPQITGIKNLTVFIGDRVSYKTGVIVKDNHDTNVSLGVDTGGVNLKKVGVYTITYTAKDAAGNATQAEATVTVKVKPASPVNEDELDKLADTVLAKILTKDMTEVDKLWAIFKWTKYNIGYVDSSSHTDWRKGALQGFKQGTGDCFVYYATARKLMERSGFETQTVIRDKGRKSKHYWSLVKVEGVWYHFDTTPTIKKNTTFLLTDAELALFNKQFKNYYLYDKRKHPATPTKPLKERSKYLK</sequence>
<evidence type="ECO:0000259" key="3">
    <source>
        <dbReference type="Pfam" id="PF01841"/>
    </source>
</evidence>
<feature type="transmembrane region" description="Helical" evidence="2">
    <location>
        <begin position="12"/>
        <end position="32"/>
    </location>
</feature>
<evidence type="ECO:0000259" key="4">
    <source>
        <dbReference type="Pfam" id="PF16403"/>
    </source>
</evidence>
<feature type="compositionally biased region" description="Low complexity" evidence="1">
    <location>
        <begin position="41"/>
        <end position="62"/>
    </location>
</feature>
<accession>A0ABQ6GIB3</accession>
<dbReference type="Proteomes" id="UP001157114">
    <property type="component" value="Unassembled WGS sequence"/>
</dbReference>
<feature type="domain" description="Pesticidal crystal protein Cry22Aa Ig-like" evidence="4">
    <location>
        <begin position="71"/>
        <end position="141"/>
    </location>
</feature>
<keyword evidence="6" id="KW-1185">Reference proteome</keyword>
<dbReference type="RefSeq" id="WP_284241464.1">
    <property type="nucleotide sequence ID" value="NZ_BSSQ01000019.1"/>
</dbReference>
<feature type="region of interest" description="Disordered" evidence="1">
    <location>
        <begin position="37"/>
        <end position="71"/>
    </location>
</feature>
<dbReference type="Pfam" id="PF16403">
    <property type="entry name" value="Bact_surface_Ig-like"/>
    <property type="match status" value="1"/>
</dbReference>
<proteinExistence type="predicted"/>
<evidence type="ECO:0000256" key="1">
    <source>
        <dbReference type="SAM" id="MobiDB-lite"/>
    </source>
</evidence>